<evidence type="ECO:0000313" key="1">
    <source>
        <dbReference type="EMBL" id="KAL3576044.1"/>
    </source>
</evidence>
<accession>A0ACC4BBU3</accession>
<dbReference type="Proteomes" id="UP000309997">
    <property type="component" value="Unassembled WGS sequence"/>
</dbReference>
<organism evidence="1 2">
    <name type="scientific">Populus alba</name>
    <name type="common">White poplar</name>
    <dbReference type="NCBI Taxonomy" id="43335"/>
    <lineage>
        <taxon>Eukaryota</taxon>
        <taxon>Viridiplantae</taxon>
        <taxon>Streptophyta</taxon>
        <taxon>Embryophyta</taxon>
        <taxon>Tracheophyta</taxon>
        <taxon>Spermatophyta</taxon>
        <taxon>Magnoliopsida</taxon>
        <taxon>eudicotyledons</taxon>
        <taxon>Gunneridae</taxon>
        <taxon>Pentapetalae</taxon>
        <taxon>rosids</taxon>
        <taxon>fabids</taxon>
        <taxon>Malpighiales</taxon>
        <taxon>Salicaceae</taxon>
        <taxon>Saliceae</taxon>
        <taxon>Populus</taxon>
    </lineage>
</organism>
<reference evidence="1 2" key="1">
    <citation type="journal article" date="2024" name="Plant Biotechnol. J.">
        <title>Genome and CRISPR/Cas9 system of a widespread forest tree (Populus alba) in the world.</title>
        <authorList>
            <person name="Liu Y.J."/>
            <person name="Jiang P.F."/>
            <person name="Han X.M."/>
            <person name="Li X.Y."/>
            <person name="Wang H.M."/>
            <person name="Wang Y.J."/>
            <person name="Wang X.X."/>
            <person name="Zeng Q.Y."/>
        </authorList>
    </citation>
    <scope>NUCLEOTIDE SEQUENCE [LARGE SCALE GENOMIC DNA]</scope>
    <source>
        <strain evidence="2">cv. PAL-ZL1</strain>
    </source>
</reference>
<protein>
    <submittedName>
        <fullName evidence="1">Uncharacterized protein</fullName>
    </submittedName>
</protein>
<gene>
    <name evidence="1" type="ORF">D5086_021327</name>
</gene>
<proteinExistence type="predicted"/>
<comment type="caution">
    <text evidence="1">The sequence shown here is derived from an EMBL/GenBank/DDBJ whole genome shotgun (WGS) entry which is preliminary data.</text>
</comment>
<keyword evidence="2" id="KW-1185">Reference proteome</keyword>
<dbReference type="EMBL" id="RCHU02000011">
    <property type="protein sequence ID" value="KAL3576044.1"/>
    <property type="molecule type" value="Genomic_DNA"/>
</dbReference>
<sequence>MEVMNKILSESDAKNKRLEFPARSLSAFPMPDGQNSVEFVAFDMNERQWSLKVSIRNEGKYAKPWLKGEWDDYVHQKGLKKGDKVILTVQEEENGERIYRIRAERKHFGKEKLSFGGIRSSLWLCNELSQNTICVCLEEEDLLDMIHARVLSKQVLESDRFTYSPSYDTGILGKGKLLAEEFGELMNRKVRLASHVVESVPNYFINLRKLRDIRERLDDIAKEMGEFQLKEVLMSRLPETVAGNEFLTAGKTEQQGTLEQSHSLPKVCDFFTPTRHAVVDSNSSSSLIHKALYRAKGLRTLNLLSLGDASEKAIRNLISSSKFYWENEKSSELAYIYSWQNTGG</sequence>
<evidence type="ECO:0000313" key="2">
    <source>
        <dbReference type="Proteomes" id="UP000309997"/>
    </source>
</evidence>
<name>A0ACC4BBU3_POPAL</name>